<dbReference type="GO" id="GO:0015990">
    <property type="term" value="P:electron transport coupled proton transport"/>
    <property type="evidence" value="ECO:0007669"/>
    <property type="project" value="TreeGrafter"/>
</dbReference>
<evidence type="ECO:0000256" key="17">
    <source>
        <dbReference type="RuleBase" id="RU003404"/>
    </source>
</evidence>
<keyword evidence="6" id="KW-0679">Respiratory chain</keyword>
<evidence type="ECO:0000259" key="19">
    <source>
        <dbReference type="Pfam" id="PF00662"/>
    </source>
</evidence>
<evidence type="ECO:0000256" key="13">
    <source>
        <dbReference type="ARBA" id="ARBA00023075"/>
    </source>
</evidence>
<keyword evidence="12 17" id="KW-0520">NAD</keyword>
<feature type="domain" description="NADH-Ubiquinone oxidoreductase (complex I) chain 5 N-terminal" evidence="19">
    <location>
        <begin position="45"/>
        <end position="92"/>
    </location>
</feature>
<feature type="transmembrane region" description="Helical" evidence="17">
    <location>
        <begin position="114"/>
        <end position="132"/>
    </location>
</feature>
<keyword evidence="15 17" id="KW-0472">Membrane</keyword>
<evidence type="ECO:0000256" key="5">
    <source>
        <dbReference type="ARBA" id="ARBA00022448"/>
    </source>
</evidence>
<dbReference type="InterPro" id="IPR001750">
    <property type="entry name" value="ND/Mrp_TM"/>
</dbReference>
<dbReference type="Pfam" id="PF06455">
    <property type="entry name" value="NADH5_C"/>
    <property type="match status" value="1"/>
</dbReference>
<dbReference type="AlphaFoldDB" id="A0A0A7CE88"/>
<feature type="transmembrane region" description="Helical" evidence="17">
    <location>
        <begin position="153"/>
        <end position="178"/>
    </location>
</feature>
<dbReference type="GO" id="GO:0005743">
    <property type="term" value="C:mitochondrial inner membrane"/>
    <property type="evidence" value="ECO:0007669"/>
    <property type="project" value="UniProtKB-SubCell"/>
</dbReference>
<evidence type="ECO:0000256" key="10">
    <source>
        <dbReference type="ARBA" id="ARBA00022982"/>
    </source>
</evidence>
<dbReference type="EC" id="7.1.1.2" evidence="3 17"/>
<feature type="transmembrane region" description="Helical" evidence="17">
    <location>
        <begin position="532"/>
        <end position="552"/>
    </location>
</feature>
<dbReference type="CTD" id="4540"/>
<evidence type="ECO:0000256" key="15">
    <source>
        <dbReference type="ARBA" id="ARBA00023136"/>
    </source>
</evidence>
<keyword evidence="9" id="KW-1278">Translocase</keyword>
<comment type="subcellular location">
    <subcellularLocation>
        <location evidence="2">Mitochondrion inner membrane</location>
        <topology evidence="2">Multi-pass membrane protein</topology>
    </subcellularLocation>
</comment>
<dbReference type="GO" id="GO:0003954">
    <property type="term" value="F:NADH dehydrogenase activity"/>
    <property type="evidence" value="ECO:0007669"/>
    <property type="project" value="TreeGrafter"/>
</dbReference>
<feature type="transmembrane region" description="Helical" evidence="17">
    <location>
        <begin position="378"/>
        <end position="400"/>
    </location>
</feature>
<evidence type="ECO:0000256" key="4">
    <source>
        <dbReference type="ARBA" id="ARBA00021096"/>
    </source>
</evidence>
<keyword evidence="8" id="KW-0999">Mitochondrion inner membrane</keyword>
<evidence type="ECO:0000256" key="2">
    <source>
        <dbReference type="ARBA" id="ARBA00004448"/>
    </source>
</evidence>
<feature type="transmembrane region" description="Helical" evidence="17">
    <location>
        <begin position="456"/>
        <end position="475"/>
    </location>
</feature>
<evidence type="ECO:0000259" key="18">
    <source>
        <dbReference type="Pfam" id="PF00361"/>
    </source>
</evidence>
<dbReference type="GO" id="GO:0008137">
    <property type="term" value="F:NADH dehydrogenase (ubiquinone) activity"/>
    <property type="evidence" value="ECO:0007669"/>
    <property type="project" value="UniProtKB-EC"/>
</dbReference>
<feature type="transmembrane region" description="Helical" evidence="17">
    <location>
        <begin position="305"/>
        <end position="322"/>
    </location>
</feature>
<keyword evidence="5 17" id="KW-0813">Transport</keyword>
<dbReference type="InterPro" id="IPR001516">
    <property type="entry name" value="Proton_antipo_N"/>
</dbReference>
<gene>
    <name evidence="21" type="primary">ND5</name>
</gene>
<feature type="domain" description="NADH dehydrogenase subunit 5 C-terminal" evidence="20">
    <location>
        <begin position="394"/>
        <end position="574"/>
    </location>
</feature>
<feature type="transmembrane region" description="Helical" evidence="17">
    <location>
        <begin position="334"/>
        <end position="358"/>
    </location>
</feature>
<feature type="domain" description="NADH:quinone oxidoreductase/Mrp antiporter transmembrane" evidence="18">
    <location>
        <begin position="108"/>
        <end position="388"/>
    </location>
</feature>
<evidence type="ECO:0000256" key="3">
    <source>
        <dbReference type="ARBA" id="ARBA00012944"/>
    </source>
</evidence>
<dbReference type="Pfam" id="PF00361">
    <property type="entry name" value="Proton_antipo_M"/>
    <property type="match status" value="1"/>
</dbReference>
<feature type="transmembrane region" description="Helical" evidence="17">
    <location>
        <begin position="184"/>
        <end position="206"/>
    </location>
</feature>
<evidence type="ECO:0000256" key="11">
    <source>
        <dbReference type="ARBA" id="ARBA00022989"/>
    </source>
</evidence>
<comment type="function">
    <text evidence="17">Core subunit of the mitochondrial membrane respiratory chain NADH dehydrogenase (Complex I) which catalyzes electron transfer from NADH through the respiratory chain, using ubiquinone as an electron acceptor. Essential for the catalytic activity and assembly of complex I.</text>
</comment>
<dbReference type="Pfam" id="PF00662">
    <property type="entry name" value="Proton_antipo_N"/>
    <property type="match status" value="1"/>
</dbReference>
<feature type="transmembrane region" description="Helical" evidence="17">
    <location>
        <begin position="421"/>
        <end position="444"/>
    </location>
</feature>
<evidence type="ECO:0000256" key="8">
    <source>
        <dbReference type="ARBA" id="ARBA00022792"/>
    </source>
</evidence>
<evidence type="ECO:0000256" key="6">
    <source>
        <dbReference type="ARBA" id="ARBA00022660"/>
    </source>
</evidence>
<reference evidence="21" key="1">
    <citation type="submission" date="2014-03" db="EMBL/GenBank/DDBJ databases">
        <title>First complete mitogenome of primitive crab Brachyuran Podotremata, Homologenus malayensis Ihle, 1912: novel non-coding region features and phylogenetic implications.</title>
        <authorList>
            <person name="Hui M."/>
            <person name="Liu Y."/>
            <person name="Cui Z."/>
        </authorList>
    </citation>
    <scope>NUCLEOTIDE SEQUENCE</scope>
</reference>
<name>A0A0A7CE88_9EUCA</name>
<dbReference type="PANTHER" id="PTHR42829:SF2">
    <property type="entry name" value="NADH-UBIQUINONE OXIDOREDUCTASE CHAIN 5"/>
    <property type="match status" value="1"/>
</dbReference>
<feature type="transmembrane region" description="Helical" evidence="17">
    <location>
        <begin position="218"/>
        <end position="236"/>
    </location>
</feature>
<evidence type="ECO:0000256" key="1">
    <source>
        <dbReference type="ARBA" id="ARBA00003257"/>
    </source>
</evidence>
<geneLocation type="mitochondrion" evidence="21"/>
<evidence type="ECO:0000256" key="9">
    <source>
        <dbReference type="ARBA" id="ARBA00022967"/>
    </source>
</evidence>
<feature type="transmembrane region" description="Helical" evidence="17">
    <location>
        <begin position="248"/>
        <end position="266"/>
    </location>
</feature>
<keyword evidence="14 17" id="KW-0496">Mitochondrion</keyword>
<accession>A0A0A7CE88</accession>
<feature type="transmembrane region" description="Helical" evidence="17">
    <location>
        <begin position="62"/>
        <end position="79"/>
    </location>
</feature>
<evidence type="ECO:0000256" key="14">
    <source>
        <dbReference type="ARBA" id="ARBA00023128"/>
    </source>
</evidence>
<dbReference type="PRINTS" id="PR01434">
    <property type="entry name" value="NADHDHGNASE5"/>
</dbReference>
<dbReference type="RefSeq" id="YP_009114556.1">
    <property type="nucleotide sequence ID" value="NC_026080.1"/>
</dbReference>
<feature type="transmembrane region" description="Helical" evidence="17">
    <location>
        <begin position="6"/>
        <end position="25"/>
    </location>
</feature>
<comment type="function">
    <text evidence="1">Core subunit of the mitochondrial membrane respiratory chain NADH dehydrogenase (Complex I) that is believed to belong to the minimal assembly required for catalysis. Complex I functions in the transfer of electrons from NADH to the respiratory chain. The immediate electron acceptor for the enzyme is believed to be ubiquinone.</text>
</comment>
<keyword evidence="10" id="KW-0249">Electron transport</keyword>
<evidence type="ECO:0000256" key="12">
    <source>
        <dbReference type="ARBA" id="ARBA00023027"/>
    </source>
</evidence>
<evidence type="ECO:0000259" key="20">
    <source>
        <dbReference type="Pfam" id="PF06455"/>
    </source>
</evidence>
<comment type="similarity">
    <text evidence="17">Belongs to the complex I subunit 5 family.</text>
</comment>
<keyword evidence="7 17" id="KW-0812">Transmembrane</keyword>
<dbReference type="InterPro" id="IPR010934">
    <property type="entry name" value="NADH_DH_su5_C"/>
</dbReference>
<evidence type="ECO:0000313" key="21">
    <source>
        <dbReference type="EMBL" id="AIB52335.1"/>
    </source>
</evidence>
<proteinExistence type="inferred from homology"/>
<dbReference type="InterPro" id="IPR003945">
    <property type="entry name" value="NU5C-like"/>
</dbReference>
<dbReference type="GO" id="GO:0042773">
    <property type="term" value="P:ATP synthesis coupled electron transport"/>
    <property type="evidence" value="ECO:0007669"/>
    <property type="project" value="InterPro"/>
</dbReference>
<feature type="transmembrane region" description="Helical" evidence="17">
    <location>
        <begin position="559"/>
        <end position="575"/>
    </location>
</feature>
<evidence type="ECO:0000256" key="16">
    <source>
        <dbReference type="ARBA" id="ARBA00049551"/>
    </source>
</evidence>
<feature type="transmembrane region" description="Helical" evidence="17">
    <location>
        <begin position="273"/>
        <end position="293"/>
    </location>
</feature>
<feature type="transmembrane region" description="Helical" evidence="17">
    <location>
        <begin position="487"/>
        <end position="505"/>
    </location>
</feature>
<dbReference type="GeneID" id="22833065"/>
<comment type="catalytic activity">
    <reaction evidence="16 17">
        <text>a ubiquinone + NADH + 5 H(+)(in) = a ubiquinol + NAD(+) + 4 H(+)(out)</text>
        <dbReference type="Rhea" id="RHEA:29091"/>
        <dbReference type="Rhea" id="RHEA-COMP:9565"/>
        <dbReference type="Rhea" id="RHEA-COMP:9566"/>
        <dbReference type="ChEBI" id="CHEBI:15378"/>
        <dbReference type="ChEBI" id="CHEBI:16389"/>
        <dbReference type="ChEBI" id="CHEBI:17976"/>
        <dbReference type="ChEBI" id="CHEBI:57540"/>
        <dbReference type="ChEBI" id="CHEBI:57945"/>
        <dbReference type="EC" id="7.1.1.2"/>
    </reaction>
</comment>
<dbReference type="EMBL" id="KJ612407">
    <property type="protein sequence ID" value="AIB52335.1"/>
    <property type="molecule type" value="Genomic_DNA"/>
</dbReference>
<sequence>MVWKISMHLNCMIFLFLGSLSLMVISLQKLCFDMVTVIEWDILMLNSSSVVFTMIFDWKSMMFLSFVLLISSMVLYYSGGYMYGDPNFNRFMYLVLAFVVSMGMMILSPNLISILLGWDGLGLVSYALVIYYQNEKSADAGMLTVLSNRIGDVAILLSIGLMFTLGGWNFMFYTYYMIDETSFLLKMLVVIAAMTKSAQIPFSAWLPAAMAAPTPVSALVHSSTLVAAGVYLMIRFSPALENSKMQTFILIISCLTMFMAGLGANFEYDLKKIIALSTLSQLGVMLSILSLGFPDMSFFHLMTHALFKALLFMCAGSIIHNVSECQDIRYMGSLVKFMPLSVTYMSVANLALCGFPFLSGFYSKDLILEMAFMSLLNMLVFFLYVLSTGLTVCYTFRLIFYSLSGMVKLRVMICVNDNSKLMVDSMGILGISAVVSGSLLSWLIFPEPSMICLSMFMKSLVLFVSFMGGVLGYILNLMNVNSLLNSLGMYFCILFMGSMWFMPYLSTLNLNKMNLGLGANYYMVIDKGWSEFMGAQGLYSMVFKVSWFLGIMQMSGVKLFMKSFMFTVIVIFFVYI</sequence>
<protein>
    <recommendedName>
        <fullName evidence="4 17">NADH-ubiquinone oxidoreductase chain 5</fullName>
        <ecNumber evidence="3 17">7.1.1.2</ecNumber>
    </recommendedName>
</protein>
<dbReference type="PANTHER" id="PTHR42829">
    <property type="entry name" value="NADH-UBIQUINONE OXIDOREDUCTASE CHAIN 5"/>
    <property type="match status" value="1"/>
</dbReference>
<keyword evidence="13 17" id="KW-0830">Ubiquinone</keyword>
<feature type="transmembrane region" description="Helical" evidence="17">
    <location>
        <begin position="91"/>
        <end position="108"/>
    </location>
</feature>
<keyword evidence="11 17" id="KW-1133">Transmembrane helix</keyword>
<evidence type="ECO:0000256" key="7">
    <source>
        <dbReference type="ARBA" id="ARBA00022692"/>
    </source>
</evidence>
<organism evidence="21">
    <name type="scientific">Homologenus malayensis</name>
    <dbReference type="NCBI Taxonomy" id="1505608"/>
    <lineage>
        <taxon>Eukaryota</taxon>
        <taxon>Metazoa</taxon>
        <taxon>Ecdysozoa</taxon>
        <taxon>Arthropoda</taxon>
        <taxon>Crustacea</taxon>
        <taxon>Multicrustacea</taxon>
        <taxon>Malacostraca</taxon>
        <taxon>Eumalacostraca</taxon>
        <taxon>Eucarida</taxon>
        <taxon>Decapoda</taxon>
        <taxon>Pleocyemata</taxon>
        <taxon>Brachyura</taxon>
        <taxon>Dromiacea</taxon>
        <taxon>Homoloidea</taxon>
        <taxon>Homolidae</taxon>
        <taxon>Homologenus</taxon>
    </lineage>
</organism>